<dbReference type="InterPro" id="IPR007750">
    <property type="entry name" value="DUF674"/>
</dbReference>
<proteinExistence type="predicted"/>
<dbReference type="AlphaFoldDB" id="A0A151U821"/>
<keyword evidence="2" id="KW-1185">Reference proteome</keyword>
<gene>
    <name evidence="1" type="ORF">KK1_008161</name>
</gene>
<name>A0A151U821_CAJCA</name>
<evidence type="ECO:0000313" key="1">
    <source>
        <dbReference type="EMBL" id="KYP75433.1"/>
    </source>
</evidence>
<dbReference type="Proteomes" id="UP000075243">
    <property type="component" value="Chromosome 2"/>
</dbReference>
<dbReference type="PANTHER" id="PTHR33103">
    <property type="entry name" value="OS01G0153900 PROTEIN"/>
    <property type="match status" value="1"/>
</dbReference>
<dbReference type="PANTHER" id="PTHR33103:SF19">
    <property type="entry name" value="OS09G0544700 PROTEIN"/>
    <property type="match status" value="1"/>
</dbReference>
<protein>
    <recommendedName>
        <fullName evidence="3">DUF674 family protein</fullName>
    </recommendedName>
</protein>
<reference evidence="1 2" key="1">
    <citation type="journal article" date="2012" name="Nat. Biotechnol.">
        <title>Draft genome sequence of pigeonpea (Cajanus cajan), an orphan legume crop of resource-poor farmers.</title>
        <authorList>
            <person name="Varshney R.K."/>
            <person name="Chen W."/>
            <person name="Li Y."/>
            <person name="Bharti A.K."/>
            <person name="Saxena R.K."/>
            <person name="Schlueter J.A."/>
            <person name="Donoghue M.T."/>
            <person name="Azam S."/>
            <person name="Fan G."/>
            <person name="Whaley A.M."/>
            <person name="Farmer A.D."/>
            <person name="Sheridan J."/>
            <person name="Iwata A."/>
            <person name="Tuteja R."/>
            <person name="Penmetsa R.V."/>
            <person name="Wu W."/>
            <person name="Upadhyaya H.D."/>
            <person name="Yang S.P."/>
            <person name="Shah T."/>
            <person name="Saxena K.B."/>
            <person name="Michael T."/>
            <person name="McCombie W.R."/>
            <person name="Yang B."/>
            <person name="Zhang G."/>
            <person name="Yang H."/>
            <person name="Wang J."/>
            <person name="Spillane C."/>
            <person name="Cook D.R."/>
            <person name="May G.D."/>
            <person name="Xu X."/>
            <person name="Jackson S.A."/>
        </authorList>
    </citation>
    <scope>NUCLEOTIDE SEQUENCE [LARGE SCALE GENOMIC DNA]</scope>
    <source>
        <strain evidence="2">cv. Asha</strain>
    </source>
</reference>
<sequence>MKLLIDSKSERVLFGEASKEVIDFLFSLLCLPLSTITRLLNKNDMLGSIGNLYQSVENLSDTYMQPNDESVDQKENSCQRHCSYNVTCDNKTYCPNCLSTMSHEISYVGNKVGGDVFPNNDKNGYVKEVVTYMIMNDLVIQPMSTISCIALLNKFSIKEVCDLEEKVVELGMDQGINILKASLQSKMVLTSAFLKNSTGS</sequence>
<evidence type="ECO:0000313" key="2">
    <source>
        <dbReference type="Proteomes" id="UP000075243"/>
    </source>
</evidence>
<dbReference type="Gramene" id="C.cajan_07929.t">
    <property type="protein sequence ID" value="C.cajan_07929.t"/>
    <property type="gene ID" value="C.cajan_07929"/>
</dbReference>
<evidence type="ECO:0008006" key="3">
    <source>
        <dbReference type="Google" id="ProtNLM"/>
    </source>
</evidence>
<organism evidence="1 2">
    <name type="scientific">Cajanus cajan</name>
    <name type="common">Pigeon pea</name>
    <name type="synonym">Cajanus indicus</name>
    <dbReference type="NCBI Taxonomy" id="3821"/>
    <lineage>
        <taxon>Eukaryota</taxon>
        <taxon>Viridiplantae</taxon>
        <taxon>Streptophyta</taxon>
        <taxon>Embryophyta</taxon>
        <taxon>Tracheophyta</taxon>
        <taxon>Spermatophyta</taxon>
        <taxon>Magnoliopsida</taxon>
        <taxon>eudicotyledons</taxon>
        <taxon>Gunneridae</taxon>
        <taxon>Pentapetalae</taxon>
        <taxon>rosids</taxon>
        <taxon>fabids</taxon>
        <taxon>Fabales</taxon>
        <taxon>Fabaceae</taxon>
        <taxon>Papilionoideae</taxon>
        <taxon>50 kb inversion clade</taxon>
        <taxon>NPAAA clade</taxon>
        <taxon>indigoferoid/millettioid clade</taxon>
        <taxon>Phaseoleae</taxon>
        <taxon>Cajanus</taxon>
    </lineage>
</organism>
<dbReference type="STRING" id="3821.A0A151U821"/>
<dbReference type="OMA" id="CGNQMAA"/>
<accession>A0A151U821</accession>
<dbReference type="Pfam" id="PF05056">
    <property type="entry name" value="DUF674"/>
    <property type="match status" value="2"/>
</dbReference>
<dbReference type="EMBL" id="CM003604">
    <property type="protein sequence ID" value="KYP75433.1"/>
    <property type="molecule type" value="Genomic_DNA"/>
</dbReference>